<protein>
    <submittedName>
        <fullName evidence="2">Uncharacterized protein</fullName>
    </submittedName>
</protein>
<accession>A0A6H5G8S4</accession>
<evidence type="ECO:0000313" key="2">
    <source>
        <dbReference type="EMBL" id="CAA9999160.1"/>
    </source>
</evidence>
<evidence type="ECO:0000256" key="1">
    <source>
        <dbReference type="SAM" id="MobiDB-lite"/>
    </source>
</evidence>
<proteinExistence type="predicted"/>
<feature type="region of interest" description="Disordered" evidence="1">
    <location>
        <begin position="1"/>
        <end position="22"/>
    </location>
</feature>
<dbReference type="EMBL" id="CADCXU010008311">
    <property type="protein sequence ID" value="CAA9999160.1"/>
    <property type="molecule type" value="Genomic_DNA"/>
</dbReference>
<dbReference type="Proteomes" id="UP000479000">
    <property type="component" value="Unassembled WGS sequence"/>
</dbReference>
<name>A0A6H5G8S4_9HEMI</name>
<reference evidence="2 3" key="1">
    <citation type="submission" date="2020-02" db="EMBL/GenBank/DDBJ databases">
        <authorList>
            <person name="Ferguson B K."/>
        </authorList>
    </citation>
    <scope>NUCLEOTIDE SEQUENCE [LARGE SCALE GENOMIC DNA]</scope>
</reference>
<feature type="non-terminal residue" evidence="2">
    <location>
        <position position="206"/>
    </location>
</feature>
<feature type="compositionally biased region" description="Basic residues" evidence="1">
    <location>
        <begin position="1"/>
        <end position="19"/>
    </location>
</feature>
<feature type="region of interest" description="Disordered" evidence="1">
    <location>
        <begin position="164"/>
        <end position="206"/>
    </location>
</feature>
<gene>
    <name evidence="2" type="ORF">NTEN_LOCUS5443</name>
</gene>
<keyword evidence="3" id="KW-1185">Reference proteome</keyword>
<evidence type="ECO:0000313" key="3">
    <source>
        <dbReference type="Proteomes" id="UP000479000"/>
    </source>
</evidence>
<dbReference type="AlphaFoldDB" id="A0A6H5G8S4"/>
<organism evidence="2 3">
    <name type="scientific">Nesidiocoris tenuis</name>
    <dbReference type="NCBI Taxonomy" id="355587"/>
    <lineage>
        <taxon>Eukaryota</taxon>
        <taxon>Metazoa</taxon>
        <taxon>Ecdysozoa</taxon>
        <taxon>Arthropoda</taxon>
        <taxon>Hexapoda</taxon>
        <taxon>Insecta</taxon>
        <taxon>Pterygota</taxon>
        <taxon>Neoptera</taxon>
        <taxon>Paraneoptera</taxon>
        <taxon>Hemiptera</taxon>
        <taxon>Heteroptera</taxon>
        <taxon>Panheteroptera</taxon>
        <taxon>Cimicomorpha</taxon>
        <taxon>Miridae</taxon>
        <taxon>Dicyphina</taxon>
        <taxon>Nesidiocoris</taxon>
    </lineage>
</organism>
<sequence>MRKRLQTKLQNRRRRRNTRKSTDLTQNCHHLLSCSTDKSLIRRSRGSNSFILLISPIRQTAILDIFVQLGYSPNKTPAIRRASAIDNRRIKCFRGRSRPLVVRRSADQKAESFNIQEGLSHSVDWNRHEPMFKPSYNSPSAIAPVVPLLVRRIPEDPFPIQGFPRDPLYSLQPRTKDTEGPARWPSIRRGAARPDKRRFYTKRIQG</sequence>